<feature type="compositionally biased region" description="Polar residues" evidence="2">
    <location>
        <begin position="466"/>
        <end position="480"/>
    </location>
</feature>
<evidence type="ECO:0000313" key="5">
    <source>
        <dbReference type="Proteomes" id="UP001152797"/>
    </source>
</evidence>
<feature type="region of interest" description="Disordered" evidence="2">
    <location>
        <begin position="691"/>
        <end position="722"/>
    </location>
</feature>
<sequence>MPSNAADKLDFVLKQLHCLGAPKALLGLILLLFLSENVSMFGEAYEFVEIFAGEAWVSRVMRSSGRRTASLDIIFGDPLPGKQNVMDLTTPSGFCLALLTILNMKFDASFCVVGLLCSSFVSINQATHCRAPWFPLGDTGRPHVALGNLLASRVALLILVLQCVGAAWMVEQPISSLAWWHPRLRALLRSIDRIYVCRWWMGHYHGKTPKRHICWSNTPKIGRLDKGVLKKHQREEIAKMGVKSAATKVNKKGGKSYSGTSALRGTGTYPPHFGLRLAGLYSDLIENRSANPPMPNDLEYEDELKALKAAQTADSKAASAVASPDDETQPASPEEVEKARGRARKGKDTQKNAVAEPSEPKTRRTAAKAAPKAMSAPSGRSKSKSDDGSTPESAKKPGGKQPAQPPSKRLRSKSSGDPPAAPPRDPKIADLEKANAKLKKQLEALQKASSASTAKPSSQKRPRTPPSSAAASKKPTFSPQSEDEDGPEDFDIFGTPRYEPSDESGGENEIVGEGEEGEDDEGGENTKEGEGELSESAKNQRLRRICEVKPGTGVCRVPDEIHARWKKGGTERLKLRDELEAAGWDKDEFVNAIIRIKEKTSKFTRHKRRGWYTKEKMKVKLGWSKKYIERVVKYCERKGNEALVKKDKYDRSINKYHVEVDEDDDECSEDLEKELHETSKDTSKKVSFKSLDVNRTRKSMRPAEKDDGDSDTDKDAPEVNTGLQEYNSLKKFGDSLLSRNRKLSELDGQLDLALLECSDESPHRERIGKSRASIEKAMKILEEQFELVESTRAEVSDLKKGKLGKAEEKALVNKCEDRIKETTRACSKVTAVEASAKNVLKIVKKTD</sequence>
<feature type="compositionally biased region" description="Basic and acidic residues" evidence="2">
    <location>
        <begin position="335"/>
        <end position="350"/>
    </location>
</feature>
<feature type="compositionally biased region" description="Acidic residues" evidence="2">
    <location>
        <begin position="481"/>
        <end position="491"/>
    </location>
</feature>
<dbReference type="EMBL" id="CAMXCT010006542">
    <property type="protein sequence ID" value="CAI4015661.1"/>
    <property type="molecule type" value="Genomic_DNA"/>
</dbReference>
<name>A0A9P1DUD7_9DINO</name>
<accession>A0A9P1DUD7</accession>
<evidence type="ECO:0000256" key="1">
    <source>
        <dbReference type="SAM" id="Coils"/>
    </source>
</evidence>
<feature type="compositionally biased region" description="Basic and acidic residues" evidence="2">
    <location>
        <begin position="701"/>
        <end position="717"/>
    </location>
</feature>
<keyword evidence="5" id="KW-1185">Reference proteome</keyword>
<evidence type="ECO:0000313" key="3">
    <source>
        <dbReference type="EMBL" id="CAI4015661.1"/>
    </source>
</evidence>
<reference evidence="4" key="2">
    <citation type="submission" date="2024-04" db="EMBL/GenBank/DDBJ databases">
        <authorList>
            <person name="Chen Y."/>
            <person name="Shah S."/>
            <person name="Dougan E. K."/>
            <person name="Thang M."/>
            <person name="Chan C."/>
        </authorList>
    </citation>
    <scope>NUCLEOTIDE SEQUENCE [LARGE SCALE GENOMIC DNA]</scope>
</reference>
<feature type="compositionally biased region" description="Acidic residues" evidence="2">
    <location>
        <begin position="501"/>
        <end position="523"/>
    </location>
</feature>
<proteinExistence type="predicted"/>
<dbReference type="Proteomes" id="UP001152797">
    <property type="component" value="Unassembled WGS sequence"/>
</dbReference>
<evidence type="ECO:0000256" key="2">
    <source>
        <dbReference type="SAM" id="MobiDB-lite"/>
    </source>
</evidence>
<feature type="compositionally biased region" description="Low complexity" evidence="2">
    <location>
        <begin position="310"/>
        <end position="323"/>
    </location>
</feature>
<dbReference type="AlphaFoldDB" id="A0A9P1DUD7"/>
<reference evidence="3" key="1">
    <citation type="submission" date="2022-10" db="EMBL/GenBank/DDBJ databases">
        <authorList>
            <person name="Chen Y."/>
            <person name="Dougan E. K."/>
            <person name="Chan C."/>
            <person name="Rhodes N."/>
            <person name="Thang M."/>
        </authorList>
    </citation>
    <scope>NUCLEOTIDE SEQUENCE</scope>
</reference>
<gene>
    <name evidence="3" type="ORF">C1SCF055_LOCUS40478</name>
</gene>
<feature type="compositionally biased region" description="Low complexity" evidence="2">
    <location>
        <begin position="443"/>
        <end position="457"/>
    </location>
</feature>
<protein>
    <submittedName>
        <fullName evidence="3">Uncharacterized protein</fullName>
    </submittedName>
</protein>
<keyword evidence="1" id="KW-0175">Coiled coil</keyword>
<dbReference type="EMBL" id="CAMXCT020006542">
    <property type="protein sequence ID" value="CAL1169036.1"/>
    <property type="molecule type" value="Genomic_DNA"/>
</dbReference>
<feature type="region of interest" description="Disordered" evidence="2">
    <location>
        <begin position="310"/>
        <end position="541"/>
    </location>
</feature>
<feature type="compositionally biased region" description="Basic and acidic residues" evidence="2">
    <location>
        <begin position="424"/>
        <end position="435"/>
    </location>
</feature>
<dbReference type="EMBL" id="CAMXCT030006542">
    <property type="protein sequence ID" value="CAL4802973.1"/>
    <property type="molecule type" value="Genomic_DNA"/>
</dbReference>
<organism evidence="3">
    <name type="scientific">Cladocopium goreaui</name>
    <dbReference type="NCBI Taxonomy" id="2562237"/>
    <lineage>
        <taxon>Eukaryota</taxon>
        <taxon>Sar</taxon>
        <taxon>Alveolata</taxon>
        <taxon>Dinophyceae</taxon>
        <taxon>Suessiales</taxon>
        <taxon>Symbiodiniaceae</taxon>
        <taxon>Cladocopium</taxon>
    </lineage>
</organism>
<dbReference type="OrthoDB" id="483567at2759"/>
<feature type="coiled-coil region" evidence="1">
    <location>
        <begin position="771"/>
        <end position="825"/>
    </location>
</feature>
<evidence type="ECO:0000313" key="4">
    <source>
        <dbReference type="EMBL" id="CAL1169036.1"/>
    </source>
</evidence>
<comment type="caution">
    <text evidence="3">The sequence shown here is derived from an EMBL/GenBank/DDBJ whole genome shotgun (WGS) entry which is preliminary data.</text>
</comment>